<name>A0A6J6CIH2_9ZZZZ</name>
<dbReference type="EMBL" id="CAEZTD010000002">
    <property type="protein sequence ID" value="CAB4551106.1"/>
    <property type="molecule type" value="Genomic_DNA"/>
</dbReference>
<feature type="compositionally biased region" description="Low complexity" evidence="1">
    <location>
        <begin position="40"/>
        <end position="55"/>
    </location>
</feature>
<reference evidence="2" key="1">
    <citation type="submission" date="2020-05" db="EMBL/GenBank/DDBJ databases">
        <authorList>
            <person name="Chiriac C."/>
            <person name="Salcher M."/>
            <person name="Ghai R."/>
            <person name="Kavagutti S V."/>
        </authorList>
    </citation>
    <scope>NUCLEOTIDE SEQUENCE</scope>
</reference>
<evidence type="ECO:0000256" key="1">
    <source>
        <dbReference type="SAM" id="MobiDB-lite"/>
    </source>
</evidence>
<organism evidence="2">
    <name type="scientific">freshwater metagenome</name>
    <dbReference type="NCBI Taxonomy" id="449393"/>
    <lineage>
        <taxon>unclassified sequences</taxon>
        <taxon>metagenomes</taxon>
        <taxon>ecological metagenomes</taxon>
    </lineage>
</organism>
<dbReference type="PROSITE" id="PS51257">
    <property type="entry name" value="PROKAR_LIPOPROTEIN"/>
    <property type="match status" value="1"/>
</dbReference>
<dbReference type="AlphaFoldDB" id="A0A6J6CIH2"/>
<proteinExistence type="predicted"/>
<protein>
    <submittedName>
        <fullName evidence="2">Unannotated protein</fullName>
    </submittedName>
</protein>
<feature type="region of interest" description="Disordered" evidence="1">
    <location>
        <begin position="34"/>
        <end position="55"/>
    </location>
</feature>
<sequence>MKGNRFIAPLVVTAVALTVSLTLSLTGCAPGETMDGSGDATPTATASATPSVSATPTPTVAVTEIVVGMTGLTVTDSTGTVVEELSYATPAIDVANRLSKIFGADPVVTDSAGNNEVWPSRDFVWSGFTLHDEMRSAAKAVWYEYYVRVEVASVNGVAIRTAAGVQVGDPASSVTYSPSDLYRSSWNGESCGVETWFSEDGNIGNGVFLNVCTLDTTGLVTRFSVPVQLRV</sequence>
<evidence type="ECO:0000313" key="2">
    <source>
        <dbReference type="EMBL" id="CAB4551106.1"/>
    </source>
</evidence>
<accession>A0A6J6CIH2</accession>
<gene>
    <name evidence="2" type="ORF">UFOPK1591_00033</name>
</gene>